<feature type="region of interest" description="Disordered" evidence="1">
    <location>
        <begin position="171"/>
        <end position="228"/>
    </location>
</feature>
<dbReference type="EMBL" id="JARULN010000002">
    <property type="protein sequence ID" value="MDG5753266.1"/>
    <property type="molecule type" value="Genomic_DNA"/>
</dbReference>
<dbReference type="InterPro" id="IPR025571">
    <property type="entry name" value="YqfQ"/>
</dbReference>
<sequence>MIRTPYPHNMQPRHMSPLPPQQMQRHPLQGAPHPMRMPYTNSPSPTINPHPSYYQGMQPHMQQKPPGLLARLFGKKTPMPGPNQQPFQVQANHQQGPVRMMPEAASAAAGAATQNTAGIGSFFSNMLSNPSAMLGNVEKVVKVAQTVSPMVQQYGPIVKSFPSIVKILTSKSTEKSEESEESEANTEVTPPSADLVKPVQKKKKTTVPEPEVKPEPPVSSQMKPKLYV</sequence>
<gene>
    <name evidence="2" type="primary">vrrA</name>
    <name evidence="2" type="ORF">P6P90_04540</name>
</gene>
<evidence type="ECO:0000313" key="3">
    <source>
        <dbReference type="Proteomes" id="UP001218246"/>
    </source>
</evidence>
<protein>
    <submittedName>
        <fullName evidence="2">VrrA/YqfQ family protein</fullName>
    </submittedName>
</protein>
<organism evidence="2 3">
    <name type="scientific">Ectobacillus antri</name>
    <dbReference type="NCBI Taxonomy" id="2486280"/>
    <lineage>
        <taxon>Bacteria</taxon>
        <taxon>Bacillati</taxon>
        <taxon>Bacillota</taxon>
        <taxon>Bacilli</taxon>
        <taxon>Bacillales</taxon>
        <taxon>Bacillaceae</taxon>
        <taxon>Ectobacillus</taxon>
    </lineage>
</organism>
<reference evidence="2 3" key="1">
    <citation type="submission" date="2023-04" db="EMBL/GenBank/DDBJ databases">
        <title>Ectobacillus antri isolated from activated sludge.</title>
        <authorList>
            <person name="Yan P."/>
            <person name="Liu X."/>
        </authorList>
    </citation>
    <scope>NUCLEOTIDE SEQUENCE [LARGE SCALE GENOMIC DNA]</scope>
    <source>
        <strain evidence="2 3">C18H</strain>
    </source>
</reference>
<feature type="region of interest" description="Disordered" evidence="1">
    <location>
        <begin position="1"/>
        <end position="36"/>
    </location>
</feature>
<name>A0ABT6H4B8_9BACI</name>
<proteinExistence type="predicted"/>
<keyword evidence="3" id="KW-1185">Reference proteome</keyword>
<evidence type="ECO:0000313" key="2">
    <source>
        <dbReference type="EMBL" id="MDG5753266.1"/>
    </source>
</evidence>
<dbReference type="Pfam" id="PF14181">
    <property type="entry name" value="YqfQ"/>
    <property type="match status" value="1"/>
</dbReference>
<comment type="caution">
    <text evidence="2">The sequence shown here is derived from an EMBL/GenBank/DDBJ whole genome shotgun (WGS) entry which is preliminary data.</text>
</comment>
<evidence type="ECO:0000256" key="1">
    <source>
        <dbReference type="SAM" id="MobiDB-lite"/>
    </source>
</evidence>
<accession>A0ABT6H4B8</accession>
<dbReference type="Proteomes" id="UP001218246">
    <property type="component" value="Unassembled WGS sequence"/>
</dbReference>
<dbReference type="RefSeq" id="WP_245999818.1">
    <property type="nucleotide sequence ID" value="NZ_JARRRY010000001.1"/>
</dbReference>